<evidence type="ECO:0000256" key="1">
    <source>
        <dbReference type="ARBA" id="ARBA00006817"/>
    </source>
</evidence>
<comment type="similarity">
    <text evidence="1">Belongs to the AHA1 family.</text>
</comment>
<dbReference type="EMBL" id="JBHRSP010000015">
    <property type="protein sequence ID" value="MFC3073444.1"/>
    <property type="molecule type" value="Genomic_DNA"/>
</dbReference>
<dbReference type="CDD" id="cd07814">
    <property type="entry name" value="SRPBCC_CalC_Aha1-like"/>
    <property type="match status" value="1"/>
</dbReference>
<feature type="domain" description="Activator of Hsp90 ATPase homologue 1/2-like C-terminal" evidence="2">
    <location>
        <begin position="165"/>
        <end position="295"/>
    </location>
</feature>
<gene>
    <name evidence="3" type="ORF">ACFOHH_10040</name>
</gene>
<dbReference type="Proteomes" id="UP001595377">
    <property type="component" value="Unassembled WGS sequence"/>
</dbReference>
<dbReference type="InterPro" id="IPR013538">
    <property type="entry name" value="ASHA1/2-like_C"/>
</dbReference>
<proteinExistence type="inferred from homology"/>
<dbReference type="SUPFAM" id="SSF55961">
    <property type="entry name" value="Bet v1-like"/>
    <property type="match status" value="2"/>
</dbReference>
<protein>
    <submittedName>
        <fullName evidence="3">SRPBCC domain-containing protein</fullName>
    </submittedName>
</protein>
<dbReference type="CDD" id="cd08899">
    <property type="entry name" value="SRPBCC_CalC_Aha1-like_6"/>
    <property type="match status" value="1"/>
</dbReference>
<keyword evidence="4" id="KW-1185">Reference proteome</keyword>
<sequence>MSGPVILTLTRDFAAPADRIFDAWLDPADASRFLFATPAGEMKRVEIDARVGGEALIVERRAEGEVRHRLRFEVIDRPRRLVFLFSADPSDDGKRTRVSIDIAATPAGCTLTLTHEMEAAWAGHAPQVRSGWTMILDGLTRLLEKTMIDIERIAPDTIRMERLLDAPVETVWRWLTEPDLRRQWFAGGRIDPRVGGEIELVFDHDDLSADDVPYPAQYAEYKGAIGRERIVEYDPPRRFAISWDEGREGTALFELFEAGERTRLVLTHSGISGPGPMANFGGGWHAHLAVLEARLAGRQVRDFWALHAQSEEAVARQLR</sequence>
<comment type="caution">
    <text evidence="3">The sequence shown here is derived from an EMBL/GenBank/DDBJ whole genome shotgun (WGS) entry which is preliminary data.</text>
</comment>
<dbReference type="InterPro" id="IPR023393">
    <property type="entry name" value="START-like_dom_sf"/>
</dbReference>
<evidence type="ECO:0000313" key="4">
    <source>
        <dbReference type="Proteomes" id="UP001595377"/>
    </source>
</evidence>
<dbReference type="Pfam" id="PF08327">
    <property type="entry name" value="AHSA1"/>
    <property type="match status" value="2"/>
</dbReference>
<accession>A0ABV7DG46</accession>
<organism evidence="3 4">
    <name type="scientific">Shinella pollutisoli</name>
    <dbReference type="NCBI Taxonomy" id="2250594"/>
    <lineage>
        <taxon>Bacteria</taxon>
        <taxon>Pseudomonadati</taxon>
        <taxon>Pseudomonadota</taxon>
        <taxon>Alphaproteobacteria</taxon>
        <taxon>Hyphomicrobiales</taxon>
        <taxon>Rhizobiaceae</taxon>
        <taxon>Shinella</taxon>
    </lineage>
</organism>
<reference evidence="4" key="1">
    <citation type="journal article" date="2019" name="Int. J. Syst. Evol. Microbiol.">
        <title>The Global Catalogue of Microorganisms (GCM) 10K type strain sequencing project: providing services to taxonomists for standard genome sequencing and annotation.</title>
        <authorList>
            <consortium name="The Broad Institute Genomics Platform"/>
            <consortium name="The Broad Institute Genome Sequencing Center for Infectious Disease"/>
            <person name="Wu L."/>
            <person name="Ma J."/>
        </authorList>
    </citation>
    <scope>NUCLEOTIDE SEQUENCE [LARGE SCALE GENOMIC DNA]</scope>
    <source>
        <strain evidence="4">KCTC 52677</strain>
    </source>
</reference>
<name>A0ABV7DG46_9HYPH</name>
<dbReference type="RefSeq" id="WP_257317340.1">
    <property type="nucleotide sequence ID" value="NZ_JANFDG010000028.1"/>
</dbReference>
<feature type="domain" description="Activator of Hsp90 ATPase homologue 1/2-like C-terminal" evidence="2">
    <location>
        <begin position="15"/>
        <end position="144"/>
    </location>
</feature>
<evidence type="ECO:0000313" key="3">
    <source>
        <dbReference type="EMBL" id="MFC3073444.1"/>
    </source>
</evidence>
<dbReference type="Gene3D" id="3.30.530.20">
    <property type="match status" value="2"/>
</dbReference>
<evidence type="ECO:0000259" key="2">
    <source>
        <dbReference type="Pfam" id="PF08327"/>
    </source>
</evidence>